<gene>
    <name evidence="1" type="ORF">CGZ90_04600</name>
</gene>
<comment type="caution">
    <text evidence="1">The sequence shown here is derived from an EMBL/GenBank/DDBJ whole genome shotgun (WGS) entry which is preliminary data.</text>
</comment>
<dbReference type="Proteomes" id="UP000215059">
    <property type="component" value="Unassembled WGS sequence"/>
</dbReference>
<accession>A0A235FD98</accession>
<evidence type="ECO:0000313" key="1">
    <source>
        <dbReference type="EMBL" id="OYD59182.1"/>
    </source>
</evidence>
<proteinExistence type="predicted"/>
<evidence type="ECO:0000313" key="2">
    <source>
        <dbReference type="Proteomes" id="UP000215059"/>
    </source>
</evidence>
<sequence>MFIAAVIVLTLIALAFIGWKTVKPVKETMKTIQHMKHTSDSIQAQMNDIKNQQTLLNEKKEYIRWDIRQKKNSFLKVKEAVKGTKLLFKRKGEHS</sequence>
<reference evidence="1 2" key="1">
    <citation type="submission" date="2017-07" db="EMBL/GenBank/DDBJ databases">
        <title>Fictibacillus sp. nov. GDSW-R2A3 Genome sequencing and assembly.</title>
        <authorList>
            <person name="Mayilraj S."/>
        </authorList>
    </citation>
    <scope>NUCLEOTIDE SEQUENCE [LARGE SCALE GENOMIC DNA]</scope>
    <source>
        <strain evidence="1 2">GDSW-R2A3</strain>
    </source>
</reference>
<protein>
    <recommendedName>
        <fullName evidence="3">DUF948 domain-containing protein</fullName>
    </recommendedName>
</protein>
<evidence type="ECO:0008006" key="3">
    <source>
        <dbReference type="Google" id="ProtNLM"/>
    </source>
</evidence>
<keyword evidence="2" id="KW-1185">Reference proteome</keyword>
<name>A0A235FD98_9BACL</name>
<dbReference type="AlphaFoldDB" id="A0A235FD98"/>
<dbReference type="OrthoDB" id="2968619at2"/>
<dbReference type="RefSeq" id="WP_094251143.1">
    <property type="nucleotide sequence ID" value="NZ_JBHLXL010000001.1"/>
</dbReference>
<organism evidence="1 2">
    <name type="scientific">Fictibacillus aquaticus</name>
    <dbReference type="NCBI Taxonomy" id="2021314"/>
    <lineage>
        <taxon>Bacteria</taxon>
        <taxon>Bacillati</taxon>
        <taxon>Bacillota</taxon>
        <taxon>Bacilli</taxon>
        <taxon>Bacillales</taxon>
        <taxon>Fictibacillaceae</taxon>
        <taxon>Fictibacillus</taxon>
    </lineage>
</organism>
<dbReference type="EMBL" id="NOII01000001">
    <property type="protein sequence ID" value="OYD59182.1"/>
    <property type="molecule type" value="Genomic_DNA"/>
</dbReference>